<evidence type="ECO:0000256" key="1">
    <source>
        <dbReference type="ARBA" id="ARBA00006484"/>
    </source>
</evidence>
<dbReference type="GO" id="GO:0016491">
    <property type="term" value="F:oxidoreductase activity"/>
    <property type="evidence" value="ECO:0007669"/>
    <property type="project" value="UniProtKB-KW"/>
</dbReference>
<dbReference type="SUPFAM" id="SSF51735">
    <property type="entry name" value="NAD(P)-binding Rossmann-fold domains"/>
    <property type="match status" value="1"/>
</dbReference>
<dbReference type="OrthoDB" id="9803333at2"/>
<reference evidence="4 5" key="2">
    <citation type="journal article" date="2011" name="Stand. Genomic Sci.">
        <title>Complete genome sequence of Mahella australiensis type strain (50-1 BON).</title>
        <authorList>
            <person name="Sikorski J."/>
            <person name="Teshima H."/>
            <person name="Nolan M."/>
            <person name="Lucas S."/>
            <person name="Hammon N."/>
            <person name="Deshpande S."/>
            <person name="Cheng J.F."/>
            <person name="Pitluck S."/>
            <person name="Liolios K."/>
            <person name="Pagani I."/>
            <person name="Ivanova N."/>
            <person name="Huntemann M."/>
            <person name="Mavromatis K."/>
            <person name="Ovchinikova G."/>
            <person name="Pati A."/>
            <person name="Tapia R."/>
            <person name="Han C."/>
            <person name="Goodwin L."/>
            <person name="Chen A."/>
            <person name="Palaniappan K."/>
            <person name="Land M."/>
            <person name="Hauser L."/>
            <person name="Ngatchou-Djao O.D."/>
            <person name="Rohde M."/>
            <person name="Pukall R."/>
            <person name="Spring S."/>
            <person name="Abt B."/>
            <person name="Goker M."/>
            <person name="Detter J.C."/>
            <person name="Woyke T."/>
            <person name="Bristow J."/>
            <person name="Markowitz V."/>
            <person name="Hugenholtz P."/>
            <person name="Eisen J.A."/>
            <person name="Kyrpides N.C."/>
            <person name="Klenk H.P."/>
            <person name="Lapidus A."/>
        </authorList>
    </citation>
    <scope>NUCLEOTIDE SEQUENCE [LARGE SCALE GENOMIC DNA]</scope>
    <source>
        <strain evidence="5">DSM 15567 / CIP 107919 / 50-1 BON</strain>
    </source>
</reference>
<evidence type="ECO:0000313" key="5">
    <source>
        <dbReference type="Proteomes" id="UP000008457"/>
    </source>
</evidence>
<dbReference type="Pfam" id="PF13561">
    <property type="entry name" value="adh_short_C2"/>
    <property type="match status" value="1"/>
</dbReference>
<dbReference type="eggNOG" id="COG1028">
    <property type="taxonomic scope" value="Bacteria"/>
</dbReference>
<keyword evidence="3" id="KW-0443">Lipid metabolism</keyword>
<dbReference type="HOGENOM" id="CLU_010194_1_2_9"/>
<protein>
    <submittedName>
        <fullName evidence="4">Short-chain dehydrogenase/reductase SDR</fullName>
    </submittedName>
</protein>
<dbReference type="InterPro" id="IPR020904">
    <property type="entry name" value="Sc_DH/Rdtase_CS"/>
</dbReference>
<dbReference type="FunFam" id="3.40.50.720:FF:000084">
    <property type="entry name" value="Short-chain dehydrogenase reductase"/>
    <property type="match status" value="1"/>
</dbReference>
<gene>
    <name evidence="4" type="ordered locus">Mahau_2098</name>
</gene>
<dbReference type="InterPro" id="IPR036291">
    <property type="entry name" value="NAD(P)-bd_dom_sf"/>
</dbReference>
<dbReference type="PRINTS" id="PR00080">
    <property type="entry name" value="SDRFAMILY"/>
</dbReference>
<evidence type="ECO:0000256" key="2">
    <source>
        <dbReference type="ARBA" id="ARBA00023002"/>
    </source>
</evidence>
<dbReference type="Proteomes" id="UP000008457">
    <property type="component" value="Chromosome"/>
</dbReference>
<dbReference type="PRINTS" id="PR00081">
    <property type="entry name" value="GDHRDH"/>
</dbReference>
<dbReference type="InterPro" id="IPR002347">
    <property type="entry name" value="SDR_fam"/>
</dbReference>
<dbReference type="CDD" id="cd05233">
    <property type="entry name" value="SDR_c"/>
    <property type="match status" value="1"/>
</dbReference>
<evidence type="ECO:0000256" key="3">
    <source>
        <dbReference type="ARBA" id="ARBA00023221"/>
    </source>
</evidence>
<keyword evidence="5" id="KW-1185">Reference proteome</keyword>
<dbReference type="AlphaFoldDB" id="F4A2K4"/>
<dbReference type="STRING" id="697281.Mahau_2098"/>
<reference evidence="5" key="1">
    <citation type="submission" date="2010-11" db="EMBL/GenBank/DDBJ databases">
        <title>The complete genome of Mahella australiensis DSM 15567.</title>
        <authorList>
            <consortium name="US DOE Joint Genome Institute (JGI-PGF)"/>
            <person name="Lucas S."/>
            <person name="Copeland A."/>
            <person name="Lapidus A."/>
            <person name="Bruce D."/>
            <person name="Goodwin L."/>
            <person name="Pitluck S."/>
            <person name="Kyrpides N."/>
            <person name="Mavromatis K."/>
            <person name="Pagani I."/>
            <person name="Ivanova N."/>
            <person name="Teshima H."/>
            <person name="Brettin T."/>
            <person name="Detter J.C."/>
            <person name="Han C."/>
            <person name="Tapia R."/>
            <person name="Land M."/>
            <person name="Hauser L."/>
            <person name="Markowitz V."/>
            <person name="Cheng J.-F."/>
            <person name="Hugenholtz P."/>
            <person name="Woyke T."/>
            <person name="Wu D."/>
            <person name="Spring S."/>
            <person name="Pukall R."/>
            <person name="Steenblock K."/>
            <person name="Schneider S."/>
            <person name="Klenk H.-P."/>
            <person name="Eisen J.A."/>
        </authorList>
    </citation>
    <scope>NUCLEOTIDE SEQUENCE [LARGE SCALE GENOMIC DNA]</scope>
    <source>
        <strain evidence="5">DSM 15567 / CIP 107919 / 50-1 BON</strain>
    </source>
</reference>
<dbReference type="EMBL" id="CP002360">
    <property type="protein sequence ID" value="AEE97270.1"/>
    <property type="molecule type" value="Genomic_DNA"/>
</dbReference>
<accession>F4A2K4</accession>
<dbReference type="PANTHER" id="PTHR42879">
    <property type="entry name" value="3-OXOACYL-(ACYL-CARRIER-PROTEIN) REDUCTASE"/>
    <property type="match status" value="1"/>
</dbReference>
<dbReference type="GO" id="GO:0008206">
    <property type="term" value="P:bile acid metabolic process"/>
    <property type="evidence" value="ECO:0007669"/>
    <property type="project" value="UniProtKB-ARBA"/>
</dbReference>
<dbReference type="PROSITE" id="PS00061">
    <property type="entry name" value="ADH_SHORT"/>
    <property type="match status" value="1"/>
</dbReference>
<dbReference type="Gene3D" id="3.40.50.720">
    <property type="entry name" value="NAD(P)-binding Rossmann-like Domain"/>
    <property type="match status" value="1"/>
</dbReference>
<dbReference type="RefSeq" id="WP_013781698.1">
    <property type="nucleotide sequence ID" value="NC_015520.1"/>
</dbReference>
<keyword evidence="2" id="KW-0560">Oxidoreductase</keyword>
<dbReference type="InterPro" id="IPR050259">
    <property type="entry name" value="SDR"/>
</dbReference>
<comment type="similarity">
    <text evidence="1">Belongs to the short-chain dehydrogenases/reductases (SDR) family.</text>
</comment>
<dbReference type="KEGG" id="mas:Mahau_2098"/>
<proteinExistence type="inferred from homology"/>
<dbReference type="PANTHER" id="PTHR42879:SF2">
    <property type="entry name" value="3-OXOACYL-[ACYL-CARRIER-PROTEIN] REDUCTASE FABG"/>
    <property type="match status" value="1"/>
</dbReference>
<organism evidence="4 5">
    <name type="scientific">Mahella australiensis (strain DSM 15567 / CIP 107919 / 50-1 BON)</name>
    <dbReference type="NCBI Taxonomy" id="697281"/>
    <lineage>
        <taxon>Bacteria</taxon>
        <taxon>Bacillati</taxon>
        <taxon>Bacillota</taxon>
        <taxon>Clostridia</taxon>
        <taxon>Thermoanaerobacterales</taxon>
        <taxon>Thermoanaerobacterales Family IV. Incertae Sedis</taxon>
        <taxon>Mahella</taxon>
    </lineage>
</organism>
<sequence>MAKLLEGRTAVVTGGGKGIGAGISKALAAEGANVLFNYNSNPDMAERTAADIREAGGTAFTMYVDVAYRDQVDAMIAKTFELYGGIDILVNNAAWQPNMDIDEYTEEDYDKIMDINLGGYFRCMQAALPYLKNSQCPRIINISSVHGIRPGDFDVCYSMTKGGIKMLTREAALEFAQYGITVNEILPGGTKIEFKSGQTHPFKRKRIDRPRKYNLSFIKPGMPEDVANIVIFLASEKSHHISGASIIVDGGAILL</sequence>
<keyword evidence="3" id="KW-0753">Steroid metabolism</keyword>
<name>F4A2K4_MAHA5</name>
<evidence type="ECO:0000313" key="4">
    <source>
        <dbReference type="EMBL" id="AEE97270.1"/>
    </source>
</evidence>